<dbReference type="SUPFAM" id="SSF55073">
    <property type="entry name" value="Nucleotide cyclase"/>
    <property type="match status" value="1"/>
</dbReference>
<dbReference type="CDD" id="cd01949">
    <property type="entry name" value="GGDEF"/>
    <property type="match status" value="1"/>
</dbReference>
<dbReference type="InterPro" id="IPR043128">
    <property type="entry name" value="Rev_trsase/Diguanyl_cyclase"/>
</dbReference>
<evidence type="ECO:0000313" key="5">
    <source>
        <dbReference type="Proteomes" id="UP000320461"/>
    </source>
</evidence>
<dbReference type="InterPro" id="IPR000160">
    <property type="entry name" value="GGDEF_dom"/>
</dbReference>
<protein>
    <submittedName>
        <fullName evidence="4">GGDEF-domain containing protein</fullName>
    </submittedName>
</protein>
<evidence type="ECO:0000259" key="2">
    <source>
        <dbReference type="PROSITE" id="PS50883"/>
    </source>
</evidence>
<feature type="transmembrane region" description="Helical" evidence="1">
    <location>
        <begin position="22"/>
        <end position="41"/>
    </location>
</feature>
<accession>A0A4Y3KLF1</accession>
<dbReference type="CDD" id="cd01948">
    <property type="entry name" value="EAL"/>
    <property type="match status" value="1"/>
</dbReference>
<gene>
    <name evidence="4" type="ORF">CGE01nite_24920</name>
</gene>
<evidence type="ECO:0000259" key="3">
    <source>
        <dbReference type="PROSITE" id="PS50887"/>
    </source>
</evidence>
<reference evidence="4 5" key="1">
    <citation type="submission" date="2019-06" db="EMBL/GenBank/DDBJ databases">
        <title>Whole genome shotgun sequence of Cellulomonas gelida NBRC 3748.</title>
        <authorList>
            <person name="Hosoyama A."/>
            <person name="Uohara A."/>
            <person name="Ohji S."/>
            <person name="Ichikawa N."/>
        </authorList>
    </citation>
    <scope>NUCLEOTIDE SEQUENCE [LARGE SCALE GENOMIC DNA]</scope>
    <source>
        <strain evidence="4 5">NBRC 3748</strain>
    </source>
</reference>
<dbReference type="AlphaFoldDB" id="A0A4Y3KLF1"/>
<feature type="transmembrane region" description="Helical" evidence="1">
    <location>
        <begin position="123"/>
        <end position="141"/>
    </location>
</feature>
<sequence>MVRAASAVAAGVLVTVGAVRGLGALLLLLACAASVAAALVTTRASRGRAPREQLAWRWFRRAGWTIVLSLGLEALLAWLTGESWTSVATAGLTVGTVAATAMLYQAVQHWNRSHLDDRDSGEWLAGLGGTLCAAAILAYGTSRAAGAAAHGWQTGAHTVRIAVLLTLMAALVVIVLTAHLTRDWRAMTLVVLVAVILGSELVGYVGAVRGGTHVEASAVGVVHGWVGIALMTACAVTSRPVVRTRVDVSPTASTVGALVVVIGSVVMIVVDAVAPSGQPVVPLLAALAALAGTSRLAYMARDFAELTDAQRESRTDGLTGVANRRAFVERLERRLRRGREVSLMMIDLDEFKAVNDDRGHAAGDELMRTVAVRMAAALSTDGMLARIGGDEFAVLLDGHDHALAERTALSVLEAVRAPVVLDDELVQIDASIGVVSTRHRNKTVEDLLRAADHAMYSAKRAGVGITVFDERVAADADRRVGLVRDLRTVLTSSSRAAGELVVHYQPQISCSDGSVVGVEALVRWQHPRLGLLAPAEFLDLAERYQLMPHLTERVLSLAVQDATAWLRAGRAMPVSVNLSASCLTHPGLFTTLESALDSSQLPAGLLTLEVTETTIMDDPAKAVAALAALTAYGVHVSIDDYGTGHSTLAYLNHLPARELKLDQTFTSRLLADERTSTIVAGTVDLAHRLGLRVTAEGVEDDATRQALAALGCDRTQGFLHSRPLPLVELEAWLAERQTRRRLSERIA</sequence>
<dbReference type="InterPro" id="IPR029787">
    <property type="entry name" value="Nucleotide_cyclase"/>
</dbReference>
<dbReference type="Pfam" id="PF00990">
    <property type="entry name" value="GGDEF"/>
    <property type="match status" value="1"/>
</dbReference>
<dbReference type="Pfam" id="PF00563">
    <property type="entry name" value="EAL"/>
    <property type="match status" value="1"/>
</dbReference>
<keyword evidence="1" id="KW-0472">Membrane</keyword>
<name>A0A4Y3KLF1_9CELL</name>
<dbReference type="SUPFAM" id="SSF141868">
    <property type="entry name" value="EAL domain-like"/>
    <property type="match status" value="1"/>
</dbReference>
<dbReference type="NCBIfam" id="TIGR00254">
    <property type="entry name" value="GGDEF"/>
    <property type="match status" value="1"/>
</dbReference>
<comment type="caution">
    <text evidence="4">The sequence shown here is derived from an EMBL/GenBank/DDBJ whole genome shotgun (WGS) entry which is preliminary data.</text>
</comment>
<feature type="transmembrane region" description="Helical" evidence="1">
    <location>
        <begin position="219"/>
        <end position="242"/>
    </location>
</feature>
<dbReference type="PROSITE" id="PS50883">
    <property type="entry name" value="EAL"/>
    <property type="match status" value="1"/>
</dbReference>
<dbReference type="InterPro" id="IPR001633">
    <property type="entry name" value="EAL_dom"/>
</dbReference>
<dbReference type="Proteomes" id="UP000320461">
    <property type="component" value="Unassembled WGS sequence"/>
</dbReference>
<feature type="domain" description="GGDEF" evidence="3">
    <location>
        <begin position="339"/>
        <end position="471"/>
    </location>
</feature>
<dbReference type="EMBL" id="BJLQ01000029">
    <property type="protein sequence ID" value="GEA85241.1"/>
    <property type="molecule type" value="Genomic_DNA"/>
</dbReference>
<dbReference type="PANTHER" id="PTHR44757:SF2">
    <property type="entry name" value="BIOFILM ARCHITECTURE MAINTENANCE PROTEIN MBAA"/>
    <property type="match status" value="1"/>
</dbReference>
<dbReference type="Gene3D" id="3.30.70.270">
    <property type="match status" value="1"/>
</dbReference>
<proteinExistence type="predicted"/>
<feature type="transmembrane region" description="Helical" evidence="1">
    <location>
        <begin position="187"/>
        <end position="207"/>
    </location>
</feature>
<organism evidence="4 5">
    <name type="scientific">Cellulomonas gelida</name>
    <dbReference type="NCBI Taxonomy" id="1712"/>
    <lineage>
        <taxon>Bacteria</taxon>
        <taxon>Bacillati</taxon>
        <taxon>Actinomycetota</taxon>
        <taxon>Actinomycetes</taxon>
        <taxon>Micrococcales</taxon>
        <taxon>Cellulomonadaceae</taxon>
        <taxon>Cellulomonas</taxon>
    </lineage>
</organism>
<evidence type="ECO:0000256" key="1">
    <source>
        <dbReference type="SAM" id="Phobius"/>
    </source>
</evidence>
<feature type="transmembrane region" description="Helical" evidence="1">
    <location>
        <begin position="161"/>
        <end position="180"/>
    </location>
</feature>
<feature type="domain" description="EAL" evidence="2">
    <location>
        <begin position="479"/>
        <end position="737"/>
    </location>
</feature>
<keyword evidence="1" id="KW-1133">Transmembrane helix</keyword>
<dbReference type="PANTHER" id="PTHR44757">
    <property type="entry name" value="DIGUANYLATE CYCLASE DGCP"/>
    <property type="match status" value="1"/>
</dbReference>
<dbReference type="InterPro" id="IPR052155">
    <property type="entry name" value="Biofilm_reg_signaling"/>
</dbReference>
<dbReference type="Gene3D" id="3.20.20.450">
    <property type="entry name" value="EAL domain"/>
    <property type="match status" value="1"/>
</dbReference>
<dbReference type="SMART" id="SM00052">
    <property type="entry name" value="EAL"/>
    <property type="match status" value="1"/>
</dbReference>
<dbReference type="InterPro" id="IPR035919">
    <property type="entry name" value="EAL_sf"/>
</dbReference>
<keyword evidence="5" id="KW-1185">Reference proteome</keyword>
<evidence type="ECO:0000313" key="4">
    <source>
        <dbReference type="EMBL" id="GEA85241.1"/>
    </source>
</evidence>
<dbReference type="SMART" id="SM00267">
    <property type="entry name" value="GGDEF"/>
    <property type="match status" value="1"/>
</dbReference>
<feature type="transmembrane region" description="Helical" evidence="1">
    <location>
        <begin position="254"/>
        <end position="274"/>
    </location>
</feature>
<keyword evidence="1" id="KW-0812">Transmembrane</keyword>
<feature type="transmembrane region" description="Helical" evidence="1">
    <location>
        <begin position="87"/>
        <end position="107"/>
    </location>
</feature>
<feature type="transmembrane region" description="Helical" evidence="1">
    <location>
        <begin position="62"/>
        <end position="81"/>
    </location>
</feature>
<dbReference type="PROSITE" id="PS51257">
    <property type="entry name" value="PROKAR_LIPOPROTEIN"/>
    <property type="match status" value="1"/>
</dbReference>
<dbReference type="PROSITE" id="PS50887">
    <property type="entry name" value="GGDEF"/>
    <property type="match status" value="1"/>
</dbReference>